<protein>
    <submittedName>
        <fullName evidence="2">Uncharacterized protein</fullName>
    </submittedName>
</protein>
<dbReference type="AlphaFoldDB" id="A0A2C9UZB2"/>
<keyword evidence="1" id="KW-1133">Transmembrane helix</keyword>
<feature type="transmembrane region" description="Helical" evidence="1">
    <location>
        <begin position="6"/>
        <end position="30"/>
    </location>
</feature>
<dbReference type="EMBL" id="CM004397">
    <property type="protein sequence ID" value="OAY37070.1"/>
    <property type="molecule type" value="Genomic_DNA"/>
</dbReference>
<evidence type="ECO:0000256" key="1">
    <source>
        <dbReference type="SAM" id="Phobius"/>
    </source>
</evidence>
<keyword evidence="1" id="KW-0472">Membrane</keyword>
<reference evidence="2" key="1">
    <citation type="submission" date="2016-02" db="EMBL/GenBank/DDBJ databases">
        <title>WGS assembly of Manihot esculenta.</title>
        <authorList>
            <person name="Bredeson J.V."/>
            <person name="Prochnik S.E."/>
            <person name="Lyons J.B."/>
            <person name="Schmutz J."/>
            <person name="Grimwood J."/>
            <person name="Vrebalov J."/>
            <person name="Bart R.S."/>
            <person name="Amuge T."/>
            <person name="Ferguson M.E."/>
            <person name="Green R."/>
            <person name="Putnam N."/>
            <person name="Stites J."/>
            <person name="Rounsley S."/>
            <person name="Rokhsar D.S."/>
        </authorList>
    </citation>
    <scope>NUCLEOTIDE SEQUENCE [LARGE SCALE GENOMIC DNA]</scope>
    <source>
        <tissue evidence="2">Leaf</tissue>
    </source>
</reference>
<organism evidence="2">
    <name type="scientific">Manihot esculenta</name>
    <name type="common">Cassava</name>
    <name type="synonym">Jatropha manihot</name>
    <dbReference type="NCBI Taxonomy" id="3983"/>
    <lineage>
        <taxon>Eukaryota</taxon>
        <taxon>Viridiplantae</taxon>
        <taxon>Streptophyta</taxon>
        <taxon>Embryophyta</taxon>
        <taxon>Tracheophyta</taxon>
        <taxon>Spermatophyta</taxon>
        <taxon>Magnoliopsida</taxon>
        <taxon>eudicotyledons</taxon>
        <taxon>Gunneridae</taxon>
        <taxon>Pentapetalae</taxon>
        <taxon>rosids</taxon>
        <taxon>fabids</taxon>
        <taxon>Malpighiales</taxon>
        <taxon>Euphorbiaceae</taxon>
        <taxon>Crotonoideae</taxon>
        <taxon>Manihoteae</taxon>
        <taxon>Manihot</taxon>
    </lineage>
</organism>
<proteinExistence type="predicted"/>
<feature type="transmembrane region" description="Helical" evidence="1">
    <location>
        <begin position="73"/>
        <end position="94"/>
    </location>
</feature>
<evidence type="ECO:0000313" key="2">
    <source>
        <dbReference type="EMBL" id="OAY37070.1"/>
    </source>
</evidence>
<gene>
    <name evidence="2" type="ORF">MANES_11G072600</name>
</gene>
<keyword evidence="1" id="KW-0812">Transmembrane</keyword>
<name>A0A2C9UZB2_MANES</name>
<feature type="transmembrane region" description="Helical" evidence="1">
    <location>
        <begin position="42"/>
        <end position="67"/>
    </location>
</feature>
<sequence length="160" mass="17261">MKDFYLLLSLLPYPLIVFYPCSQSGCRLIAPHYLSHFGHCSCSHLCVAAALTCVLLCYSHFACIATAALTSSTSLYCSLFACIADVLASLASLYCPCFTCVVAALSVFIVVVLDLAVTFTLEGMELNVGHLSCCSWSPSFVVTMAICFACFSLNLHILIL</sequence>
<feature type="transmembrane region" description="Helical" evidence="1">
    <location>
        <begin position="140"/>
        <end position="159"/>
    </location>
</feature>
<feature type="transmembrane region" description="Helical" evidence="1">
    <location>
        <begin position="101"/>
        <end position="120"/>
    </location>
</feature>
<accession>A0A2C9UZB2</accession>